<dbReference type="EMBL" id="GG692395">
    <property type="protein sequence ID" value="EER35973.1"/>
    <property type="molecule type" value="Genomic_DNA"/>
</dbReference>
<dbReference type="GeneID" id="8298224"/>
<dbReference type="PANTHER" id="PTHR28048">
    <property type="entry name" value="ACR195WP"/>
    <property type="match status" value="1"/>
</dbReference>
<dbReference type="KEGG" id="ctp:CTRG_00712"/>
<gene>
    <name evidence="2" type="ORF">CTRG_00712</name>
</gene>
<accession>C5M3S3</accession>
<protein>
    <recommendedName>
        <fullName evidence="4">DUF4536 domain-containing protein</fullName>
    </recommendedName>
</protein>
<proteinExistence type="predicted"/>
<evidence type="ECO:0008006" key="4">
    <source>
        <dbReference type="Google" id="ProtNLM"/>
    </source>
</evidence>
<dbReference type="PANTHER" id="PTHR28048:SF1">
    <property type="entry name" value="ACR195WP"/>
    <property type="match status" value="1"/>
</dbReference>
<dbReference type="AlphaFoldDB" id="C5M3S3"/>
<dbReference type="RefSeq" id="XP_002545931.1">
    <property type="nucleotide sequence ID" value="XM_002545885.1"/>
</dbReference>
<dbReference type="Proteomes" id="UP000002037">
    <property type="component" value="Unassembled WGS sequence"/>
</dbReference>
<evidence type="ECO:0000256" key="1">
    <source>
        <dbReference type="SAM" id="MobiDB-lite"/>
    </source>
</evidence>
<evidence type="ECO:0000313" key="3">
    <source>
        <dbReference type="Proteomes" id="UP000002037"/>
    </source>
</evidence>
<dbReference type="VEuPathDB" id="FungiDB:CTRG_00712"/>
<dbReference type="eggNOG" id="ENOG502S2HK">
    <property type="taxonomic scope" value="Eukaryota"/>
</dbReference>
<dbReference type="HOGENOM" id="CLU_148825_0_0_1"/>
<keyword evidence="3" id="KW-1185">Reference proteome</keyword>
<evidence type="ECO:0000313" key="2">
    <source>
        <dbReference type="EMBL" id="EER35973.1"/>
    </source>
</evidence>
<dbReference type="OrthoDB" id="4083608at2759"/>
<feature type="region of interest" description="Disordered" evidence="1">
    <location>
        <begin position="1"/>
        <end position="24"/>
    </location>
</feature>
<sequence length="103" mass="11440">MSSNILSVFNPPKSGPYPPSQENSEEQCLPCTAIQSFVALGCGFYLSSPNQFKDKTTGKIDFVKNPLWWQRSVRGAGIILFGLGAYRAGEVFQLLYKKKFGEI</sequence>
<dbReference type="InterPro" id="IPR053092">
    <property type="entry name" value="Mitochondrial_unc_protein"/>
</dbReference>
<organism evidence="2 3">
    <name type="scientific">Candida tropicalis (strain ATCC MYA-3404 / T1)</name>
    <name type="common">Yeast</name>
    <dbReference type="NCBI Taxonomy" id="294747"/>
    <lineage>
        <taxon>Eukaryota</taxon>
        <taxon>Fungi</taxon>
        <taxon>Dikarya</taxon>
        <taxon>Ascomycota</taxon>
        <taxon>Saccharomycotina</taxon>
        <taxon>Pichiomycetes</taxon>
        <taxon>Debaryomycetaceae</taxon>
        <taxon>Candida/Lodderomyces clade</taxon>
        <taxon>Candida</taxon>
    </lineage>
</organism>
<name>C5M3S3_CANTT</name>
<reference evidence="2 3" key="1">
    <citation type="journal article" date="2009" name="Nature">
        <title>Evolution of pathogenicity and sexual reproduction in eight Candida genomes.</title>
        <authorList>
            <person name="Butler G."/>
            <person name="Rasmussen M.D."/>
            <person name="Lin M.F."/>
            <person name="Santos M.A."/>
            <person name="Sakthikumar S."/>
            <person name="Munro C.A."/>
            <person name="Rheinbay E."/>
            <person name="Grabherr M."/>
            <person name="Forche A."/>
            <person name="Reedy J.L."/>
            <person name="Agrafioti I."/>
            <person name="Arnaud M.B."/>
            <person name="Bates S."/>
            <person name="Brown A.J."/>
            <person name="Brunke S."/>
            <person name="Costanzo M.C."/>
            <person name="Fitzpatrick D.A."/>
            <person name="de Groot P.W."/>
            <person name="Harris D."/>
            <person name="Hoyer L.L."/>
            <person name="Hube B."/>
            <person name="Klis F.M."/>
            <person name="Kodira C."/>
            <person name="Lennard N."/>
            <person name="Logue M.E."/>
            <person name="Martin R."/>
            <person name="Neiman A.M."/>
            <person name="Nikolaou E."/>
            <person name="Quail M.A."/>
            <person name="Quinn J."/>
            <person name="Santos M.C."/>
            <person name="Schmitzberger F.F."/>
            <person name="Sherlock G."/>
            <person name="Shah P."/>
            <person name="Silverstein K.A."/>
            <person name="Skrzypek M.S."/>
            <person name="Soll D."/>
            <person name="Staggs R."/>
            <person name="Stansfield I."/>
            <person name="Stumpf M.P."/>
            <person name="Sudbery P.E."/>
            <person name="Srikantha T."/>
            <person name="Zeng Q."/>
            <person name="Berman J."/>
            <person name="Berriman M."/>
            <person name="Heitman J."/>
            <person name="Gow N.A."/>
            <person name="Lorenz M.C."/>
            <person name="Birren B.W."/>
            <person name="Kellis M."/>
            <person name="Cuomo C.A."/>
        </authorList>
    </citation>
    <scope>NUCLEOTIDE SEQUENCE [LARGE SCALE GENOMIC DNA]</scope>
    <source>
        <strain evidence="3">ATCC MYA-3404 / T1</strain>
    </source>
</reference>